<dbReference type="AlphaFoldDB" id="F6HJF3"/>
<evidence type="ECO:0000313" key="1">
    <source>
        <dbReference type="EMBL" id="CCB52352.1"/>
    </source>
</evidence>
<sequence length="155" mass="17284">MVIWTHTWGVLSTQHTEELEKCMGSIVPSETVEKFNYEGLCKALEQLSDFEEKADSRVTQSGVLKGLNSDDIKQVGQGLILQDGCTGFFQKILKNNNLKADVHGLSYCWCGDFVRSAFSSGDMGVLRVYSNELACEESISTGEIIKKMEYVVEKL</sequence>
<dbReference type="HOGENOM" id="CLU_1698691_0_0_1"/>
<dbReference type="PANTHER" id="PTHR43198:SF9">
    <property type="entry name" value="AMINOPYRIMIDINE AMINOHYDROLASE, MITOCHONDRIAL ISOFORM X1-RELATED"/>
    <property type="match status" value="1"/>
</dbReference>
<dbReference type="InParanoid" id="F6HJF3"/>
<protein>
    <submittedName>
        <fullName evidence="1">Uncharacterized protein</fullName>
    </submittedName>
</protein>
<evidence type="ECO:0000313" key="2">
    <source>
        <dbReference type="Proteomes" id="UP000009183"/>
    </source>
</evidence>
<reference evidence="2" key="1">
    <citation type="journal article" date="2007" name="Nature">
        <title>The grapevine genome sequence suggests ancestral hexaploidization in major angiosperm phyla.</title>
        <authorList>
            <consortium name="The French-Italian Public Consortium for Grapevine Genome Characterization."/>
            <person name="Jaillon O."/>
            <person name="Aury J.-M."/>
            <person name="Noel B."/>
            <person name="Policriti A."/>
            <person name="Clepet C."/>
            <person name="Casagrande A."/>
            <person name="Choisne N."/>
            <person name="Aubourg S."/>
            <person name="Vitulo N."/>
            <person name="Jubin C."/>
            <person name="Vezzi A."/>
            <person name="Legeai F."/>
            <person name="Hugueney P."/>
            <person name="Dasilva C."/>
            <person name="Horner D."/>
            <person name="Mica E."/>
            <person name="Jublot D."/>
            <person name="Poulain J."/>
            <person name="Bruyere C."/>
            <person name="Billault A."/>
            <person name="Segurens B."/>
            <person name="Gouyvenoux M."/>
            <person name="Ugarte E."/>
            <person name="Cattonaro F."/>
            <person name="Anthouard V."/>
            <person name="Vico V."/>
            <person name="Del Fabbro C."/>
            <person name="Alaux M."/>
            <person name="Di Gaspero G."/>
            <person name="Dumas V."/>
            <person name="Felice N."/>
            <person name="Paillard S."/>
            <person name="Juman I."/>
            <person name="Moroldo M."/>
            <person name="Scalabrin S."/>
            <person name="Canaguier A."/>
            <person name="Le Clainche I."/>
            <person name="Malacrida G."/>
            <person name="Durand E."/>
            <person name="Pesole G."/>
            <person name="Laucou V."/>
            <person name="Chatelet P."/>
            <person name="Merdinoglu D."/>
            <person name="Delledonne M."/>
            <person name="Pezzotti M."/>
            <person name="Lecharny A."/>
            <person name="Scarpelli C."/>
            <person name="Artiguenave F."/>
            <person name="Pe M.E."/>
            <person name="Valle G."/>
            <person name="Morgante M."/>
            <person name="Caboche M."/>
            <person name="Adam-Blondon A.-F."/>
            <person name="Weissenbach J."/>
            <person name="Quetier F."/>
            <person name="Wincker P."/>
        </authorList>
    </citation>
    <scope>NUCLEOTIDE SEQUENCE [LARGE SCALE GENOMIC DNA]</scope>
    <source>
        <strain evidence="2">cv. Pinot noir / PN40024</strain>
    </source>
</reference>
<dbReference type="PANTHER" id="PTHR43198">
    <property type="entry name" value="BIFUNCTIONAL TH2 PROTEIN"/>
    <property type="match status" value="1"/>
</dbReference>
<gene>
    <name evidence="1" type="ordered locus">VIT_03s0132g00060</name>
</gene>
<dbReference type="EMBL" id="FN595773">
    <property type="protein sequence ID" value="CCB52352.1"/>
    <property type="molecule type" value="Genomic_DNA"/>
</dbReference>
<dbReference type="Proteomes" id="UP000009183">
    <property type="component" value="Chromosome 3"/>
</dbReference>
<dbReference type="InterPro" id="IPR050967">
    <property type="entry name" value="Thiamine_Salvage_TenA"/>
</dbReference>
<dbReference type="PaxDb" id="29760-VIT_03s0132g00060.t01"/>
<keyword evidence="2" id="KW-1185">Reference proteome</keyword>
<organism evidence="1 2">
    <name type="scientific">Vitis vinifera</name>
    <name type="common">Grape</name>
    <dbReference type="NCBI Taxonomy" id="29760"/>
    <lineage>
        <taxon>Eukaryota</taxon>
        <taxon>Viridiplantae</taxon>
        <taxon>Streptophyta</taxon>
        <taxon>Embryophyta</taxon>
        <taxon>Tracheophyta</taxon>
        <taxon>Spermatophyta</taxon>
        <taxon>Magnoliopsida</taxon>
        <taxon>eudicotyledons</taxon>
        <taxon>Gunneridae</taxon>
        <taxon>Pentapetalae</taxon>
        <taxon>rosids</taxon>
        <taxon>Vitales</taxon>
        <taxon>Vitaceae</taxon>
        <taxon>Viteae</taxon>
        <taxon>Vitis</taxon>
    </lineage>
</organism>
<name>F6HJF3_VITVI</name>
<accession>F6HJF3</accession>
<proteinExistence type="predicted"/>